<sequence length="70" mass="7578">MKTFRVEPGHDALHRGVWHGPGVRVILEEGERLDVYSTTDQGARNGCIGSYHYAQLNPAAPPPGLRPGDG</sequence>
<proteinExistence type="predicted"/>
<accession>A0A5C8PT93</accession>
<dbReference type="AlphaFoldDB" id="A0A5C8PT93"/>
<dbReference type="EMBL" id="VDUZ01000004">
    <property type="protein sequence ID" value="TXL80292.1"/>
    <property type="molecule type" value="Genomic_DNA"/>
</dbReference>
<evidence type="ECO:0000313" key="1">
    <source>
        <dbReference type="EMBL" id="TXL80292.1"/>
    </source>
</evidence>
<reference evidence="1 2" key="1">
    <citation type="submission" date="2019-06" db="EMBL/GenBank/DDBJ databases">
        <title>New taxonomy in bacterial strain CC-CFT640, isolated from vineyard.</title>
        <authorList>
            <person name="Lin S.-Y."/>
            <person name="Tsai C.-F."/>
            <person name="Young C.-C."/>
        </authorList>
    </citation>
    <scope>NUCLEOTIDE SEQUENCE [LARGE SCALE GENOMIC DNA]</scope>
    <source>
        <strain evidence="1 2">CC-CFT640</strain>
    </source>
</reference>
<protein>
    <submittedName>
        <fullName evidence="1">Uncharacterized protein</fullName>
    </submittedName>
</protein>
<gene>
    <name evidence="1" type="ORF">FHP25_04465</name>
</gene>
<keyword evidence="2" id="KW-1185">Reference proteome</keyword>
<comment type="caution">
    <text evidence="1">The sequence shown here is derived from an EMBL/GenBank/DDBJ whole genome shotgun (WGS) entry which is preliminary data.</text>
</comment>
<dbReference type="Proteomes" id="UP000321638">
    <property type="component" value="Unassembled WGS sequence"/>
</dbReference>
<dbReference type="OrthoDB" id="9860830at2"/>
<name>A0A5C8PT93_9HYPH</name>
<evidence type="ECO:0000313" key="2">
    <source>
        <dbReference type="Proteomes" id="UP000321638"/>
    </source>
</evidence>
<organism evidence="1 2">
    <name type="scientific">Vineibacter terrae</name>
    <dbReference type="NCBI Taxonomy" id="2586908"/>
    <lineage>
        <taxon>Bacteria</taxon>
        <taxon>Pseudomonadati</taxon>
        <taxon>Pseudomonadota</taxon>
        <taxon>Alphaproteobacteria</taxon>
        <taxon>Hyphomicrobiales</taxon>
        <taxon>Vineibacter</taxon>
    </lineage>
</organism>
<dbReference type="RefSeq" id="WP_147845707.1">
    <property type="nucleotide sequence ID" value="NZ_VDUZ01000004.1"/>
</dbReference>